<gene>
    <name evidence="2" type="ORF">PG997_000622</name>
</gene>
<sequence length="540" mass="60949">MSTIHVNKTRSVNLGTPSSARPIRENSLALQSRSVSNPTLGSATISFRVQEKGSETVTMVHLSAAEINDIGSRLAAARANGELPDTTAPDYNLEIMYQDYQRLLYLQRLRGDVSKPASREYNAAFVEVNREISQRDIQFRQVQRETETSQRMESIREHLNAQVREHNARQAAVEAVATAVRNGQAQNVEASVVINQIRAAVQTMAGTQAHGIDGANMDAVMEEVFATIETALLDAAGPLRLNNNRLDQNNNRLDQNNNRLDQNNNRLDQNNNRLDQNNNRLDQNNNRLDQNNNRLDQNNNRLDQNNNRLDQNNNRLDQNNNRLDQNNNRLDQNNNRLDQNNNRLDQNNNRLDQNNNRLDQNNNRLDQNNNRLDQNNNRLDQNNNRLDQNNNRLDQNNNRLDQNNNRLGDQIGNMTTQLGAMNNNVGAISNHVSALGSLIHAVNTINNATNTQVGQVSLDLKTIQDVIHMIPALVDESIERNLAQAIEAAVGPALMSALTTGLKRVPPSPNSPTGVHKKTRRGFFSFFKRTRKDTRPTTVY</sequence>
<dbReference type="RefSeq" id="XP_066674710.1">
    <property type="nucleotide sequence ID" value="XM_066804937.1"/>
</dbReference>
<accession>A0ABR1XBE9</accession>
<organism evidence="2 3">
    <name type="scientific">Apiospora hydei</name>
    <dbReference type="NCBI Taxonomy" id="1337664"/>
    <lineage>
        <taxon>Eukaryota</taxon>
        <taxon>Fungi</taxon>
        <taxon>Dikarya</taxon>
        <taxon>Ascomycota</taxon>
        <taxon>Pezizomycotina</taxon>
        <taxon>Sordariomycetes</taxon>
        <taxon>Xylariomycetidae</taxon>
        <taxon>Amphisphaeriales</taxon>
        <taxon>Apiosporaceae</taxon>
        <taxon>Apiospora</taxon>
    </lineage>
</organism>
<dbReference type="SUPFAM" id="SSF57997">
    <property type="entry name" value="Tropomyosin"/>
    <property type="match status" value="1"/>
</dbReference>
<dbReference type="GeneID" id="92037997"/>
<proteinExistence type="predicted"/>
<reference evidence="2 3" key="1">
    <citation type="submission" date="2023-01" db="EMBL/GenBank/DDBJ databases">
        <title>Analysis of 21 Apiospora genomes using comparative genomics revels a genus with tremendous synthesis potential of carbohydrate active enzymes and secondary metabolites.</title>
        <authorList>
            <person name="Sorensen T."/>
        </authorList>
    </citation>
    <scope>NUCLEOTIDE SEQUENCE [LARGE SCALE GENOMIC DNA]</scope>
    <source>
        <strain evidence="2 3">CBS 114990</strain>
    </source>
</reference>
<dbReference type="EMBL" id="JAQQWN010000002">
    <property type="protein sequence ID" value="KAK8093937.1"/>
    <property type="molecule type" value="Genomic_DNA"/>
</dbReference>
<name>A0ABR1XBE9_9PEZI</name>
<feature type="compositionally biased region" description="Polar residues" evidence="1">
    <location>
        <begin position="1"/>
        <end position="19"/>
    </location>
</feature>
<dbReference type="Proteomes" id="UP001433268">
    <property type="component" value="Unassembled WGS sequence"/>
</dbReference>
<evidence type="ECO:0000313" key="2">
    <source>
        <dbReference type="EMBL" id="KAK8093937.1"/>
    </source>
</evidence>
<evidence type="ECO:0000256" key="1">
    <source>
        <dbReference type="SAM" id="MobiDB-lite"/>
    </source>
</evidence>
<protein>
    <submittedName>
        <fullName evidence="2">TCP-1/cpn60 chaperonin family-domain-containing protein</fullName>
    </submittedName>
</protein>
<evidence type="ECO:0000313" key="3">
    <source>
        <dbReference type="Proteomes" id="UP001433268"/>
    </source>
</evidence>
<feature type="region of interest" description="Disordered" evidence="1">
    <location>
        <begin position="243"/>
        <end position="407"/>
    </location>
</feature>
<dbReference type="Gene3D" id="1.20.5.340">
    <property type="match status" value="2"/>
</dbReference>
<comment type="caution">
    <text evidence="2">The sequence shown here is derived from an EMBL/GenBank/DDBJ whole genome shotgun (WGS) entry which is preliminary data.</text>
</comment>
<keyword evidence="3" id="KW-1185">Reference proteome</keyword>
<feature type="region of interest" description="Disordered" evidence="1">
    <location>
        <begin position="1"/>
        <end position="20"/>
    </location>
</feature>